<dbReference type="Proteomes" id="UP000250043">
    <property type="component" value="Unassembled WGS sequence"/>
</dbReference>
<keyword evidence="3" id="KW-1185">Reference proteome</keyword>
<protein>
    <submittedName>
        <fullName evidence="2">Uncharacterized protein</fullName>
    </submittedName>
</protein>
<evidence type="ECO:0000313" key="3">
    <source>
        <dbReference type="Proteomes" id="UP000250043"/>
    </source>
</evidence>
<dbReference type="EMBL" id="KV722359">
    <property type="protein sequence ID" value="OCH93142.1"/>
    <property type="molecule type" value="Genomic_DNA"/>
</dbReference>
<gene>
    <name evidence="2" type="ORF">OBBRIDRAFT_802147</name>
</gene>
<evidence type="ECO:0000313" key="2">
    <source>
        <dbReference type="EMBL" id="OCH93142.1"/>
    </source>
</evidence>
<evidence type="ECO:0000256" key="1">
    <source>
        <dbReference type="SAM" id="MobiDB-lite"/>
    </source>
</evidence>
<organism evidence="2 3">
    <name type="scientific">Obba rivulosa</name>
    <dbReference type="NCBI Taxonomy" id="1052685"/>
    <lineage>
        <taxon>Eukaryota</taxon>
        <taxon>Fungi</taxon>
        <taxon>Dikarya</taxon>
        <taxon>Basidiomycota</taxon>
        <taxon>Agaricomycotina</taxon>
        <taxon>Agaricomycetes</taxon>
        <taxon>Polyporales</taxon>
        <taxon>Gelatoporiaceae</taxon>
        <taxon>Obba</taxon>
    </lineage>
</organism>
<accession>A0A8E2B5L2</accession>
<sequence length="139" mass="15137">MPVEAVMWALDSLVIATDYMTAWQASMYCPIRCLRAKLSLRLKLLRDESLLDASDLGILCITPAGAGSGSDGLELGSEPSDTESTVQPGGLDPKLRHSTVQYVQHLTTLQGWYCQIECNILDTKSKDSKYDTGQNAVSP</sequence>
<reference evidence="2 3" key="1">
    <citation type="submission" date="2016-07" db="EMBL/GenBank/DDBJ databases">
        <title>Draft genome of the white-rot fungus Obba rivulosa 3A-2.</title>
        <authorList>
            <consortium name="DOE Joint Genome Institute"/>
            <person name="Miettinen O."/>
            <person name="Riley R."/>
            <person name="Acob R."/>
            <person name="Barry K."/>
            <person name="Cullen D."/>
            <person name="De Vries R."/>
            <person name="Hainaut M."/>
            <person name="Hatakka A."/>
            <person name="Henrissat B."/>
            <person name="Hilden K."/>
            <person name="Kuo R."/>
            <person name="Labutti K."/>
            <person name="Lipzen A."/>
            <person name="Makela M.R."/>
            <person name="Sandor L."/>
            <person name="Spatafora J.W."/>
            <person name="Grigoriev I.V."/>
            <person name="Hibbett D.S."/>
        </authorList>
    </citation>
    <scope>NUCLEOTIDE SEQUENCE [LARGE SCALE GENOMIC DNA]</scope>
    <source>
        <strain evidence="2 3">3A-2</strain>
    </source>
</reference>
<dbReference type="AlphaFoldDB" id="A0A8E2B5L2"/>
<proteinExistence type="predicted"/>
<name>A0A8E2B5L2_9APHY</name>
<feature type="region of interest" description="Disordered" evidence="1">
    <location>
        <begin position="66"/>
        <end position="93"/>
    </location>
</feature>